<dbReference type="PANTHER" id="PTHR24416:SF611">
    <property type="entry name" value="TYROSINE-PROTEIN KINASE TRANSMEMBRANE RECEPTOR ROR"/>
    <property type="match status" value="1"/>
</dbReference>
<dbReference type="Pfam" id="PF07714">
    <property type="entry name" value="PK_Tyr_Ser-Thr"/>
    <property type="match status" value="1"/>
</dbReference>
<protein>
    <submittedName>
        <fullName evidence="3">Insulin-like growth factor 1 receptor</fullName>
    </submittedName>
</protein>
<proteinExistence type="predicted"/>
<dbReference type="InterPro" id="IPR001245">
    <property type="entry name" value="Ser-Thr/Tyr_kinase_cat_dom"/>
</dbReference>
<sequence>MSPGQQLIASVVLKFRSQSSGVRAQSVQLAGLKSDVRAQRSVLVLKSEVKSSELSSFCQLFKSERSEVSRFQLDTVKVRGQCVKVSGSELEVSFVLKFDVRVRGQFVVKSAASEFQRSLLTDVERRAFLLTISLGSPSCGSEETWKHWFVHKDLAARNCLVGMDMQVKVSDLGLSKELYPGDYVKMLRRSLPIRWMAPESIKANIFTRYSDIWAFGVLLWEMFSYGNKPYSYRGDNEVVVYLTRGGLLMKPDKCPVEAYNLMLGCWKEIPRDRTKFEVLQAKLKDLSIMETSL</sequence>
<keyword evidence="2" id="KW-1185">Reference proteome</keyword>
<organism evidence="2 3">
    <name type="scientific">Priapulus caudatus</name>
    <name type="common">Priapulid worm</name>
    <dbReference type="NCBI Taxonomy" id="37621"/>
    <lineage>
        <taxon>Eukaryota</taxon>
        <taxon>Metazoa</taxon>
        <taxon>Ecdysozoa</taxon>
        <taxon>Scalidophora</taxon>
        <taxon>Priapulida</taxon>
        <taxon>Priapulimorpha</taxon>
        <taxon>Priapulimorphida</taxon>
        <taxon>Priapulidae</taxon>
        <taxon>Priapulus</taxon>
    </lineage>
</organism>
<dbReference type="InterPro" id="IPR000719">
    <property type="entry name" value="Prot_kinase_dom"/>
</dbReference>
<dbReference type="PROSITE" id="PS00109">
    <property type="entry name" value="PROTEIN_KINASE_TYR"/>
    <property type="match status" value="1"/>
</dbReference>
<evidence type="ECO:0000313" key="2">
    <source>
        <dbReference type="Proteomes" id="UP000695022"/>
    </source>
</evidence>
<dbReference type="PRINTS" id="PR00109">
    <property type="entry name" value="TYRKINASE"/>
</dbReference>
<dbReference type="Gene3D" id="1.10.510.10">
    <property type="entry name" value="Transferase(Phosphotransferase) domain 1"/>
    <property type="match status" value="1"/>
</dbReference>
<dbReference type="GeneID" id="106812804"/>
<evidence type="ECO:0000259" key="1">
    <source>
        <dbReference type="PROSITE" id="PS50011"/>
    </source>
</evidence>
<dbReference type="PANTHER" id="PTHR24416">
    <property type="entry name" value="TYROSINE-PROTEIN KINASE RECEPTOR"/>
    <property type="match status" value="1"/>
</dbReference>
<dbReference type="SUPFAM" id="SSF56112">
    <property type="entry name" value="Protein kinase-like (PK-like)"/>
    <property type="match status" value="1"/>
</dbReference>
<dbReference type="PROSITE" id="PS50011">
    <property type="entry name" value="PROTEIN_KINASE_DOM"/>
    <property type="match status" value="1"/>
</dbReference>
<evidence type="ECO:0000313" key="3">
    <source>
        <dbReference type="RefSeq" id="XP_014672264.1"/>
    </source>
</evidence>
<feature type="domain" description="Protein kinase" evidence="1">
    <location>
        <begin position="1"/>
        <end position="288"/>
    </location>
</feature>
<name>A0ABM1EJ93_PRICU</name>
<gene>
    <name evidence="3" type="primary">LOC106812804</name>
</gene>
<dbReference type="RefSeq" id="XP_014672264.1">
    <property type="nucleotide sequence ID" value="XM_014816778.1"/>
</dbReference>
<dbReference type="Proteomes" id="UP000695022">
    <property type="component" value="Unplaced"/>
</dbReference>
<dbReference type="InterPro" id="IPR011009">
    <property type="entry name" value="Kinase-like_dom_sf"/>
</dbReference>
<reference evidence="3" key="1">
    <citation type="submission" date="2025-08" db="UniProtKB">
        <authorList>
            <consortium name="RefSeq"/>
        </authorList>
    </citation>
    <scope>IDENTIFICATION</scope>
</reference>
<dbReference type="InterPro" id="IPR008266">
    <property type="entry name" value="Tyr_kinase_AS"/>
</dbReference>
<accession>A0ABM1EJ93</accession>
<dbReference type="InterPro" id="IPR050122">
    <property type="entry name" value="RTK"/>
</dbReference>